<organism evidence="1 2">
    <name type="scientific">Eumeta variegata</name>
    <name type="common">Bagworm moth</name>
    <name type="synonym">Eumeta japonica</name>
    <dbReference type="NCBI Taxonomy" id="151549"/>
    <lineage>
        <taxon>Eukaryota</taxon>
        <taxon>Metazoa</taxon>
        <taxon>Ecdysozoa</taxon>
        <taxon>Arthropoda</taxon>
        <taxon>Hexapoda</taxon>
        <taxon>Insecta</taxon>
        <taxon>Pterygota</taxon>
        <taxon>Neoptera</taxon>
        <taxon>Endopterygota</taxon>
        <taxon>Lepidoptera</taxon>
        <taxon>Glossata</taxon>
        <taxon>Ditrysia</taxon>
        <taxon>Tineoidea</taxon>
        <taxon>Psychidae</taxon>
        <taxon>Oiketicinae</taxon>
        <taxon>Eumeta</taxon>
    </lineage>
</organism>
<dbReference type="AlphaFoldDB" id="A0A4C1ZGU9"/>
<dbReference type="EMBL" id="BGZK01001788">
    <property type="protein sequence ID" value="GBP86334.1"/>
    <property type="molecule type" value="Genomic_DNA"/>
</dbReference>
<sequence length="87" mass="10376">MVYKFTVERELIYSPILDLVIIGWFSETIPTSPDIKVRLAICAILITKQDFKLNTSGFEAKQFQFINGRWMRARRRPPRRPRRCEFV</sequence>
<dbReference type="Proteomes" id="UP000299102">
    <property type="component" value="Unassembled WGS sequence"/>
</dbReference>
<gene>
    <name evidence="1" type="ORF">EVAR_62937_1</name>
</gene>
<protein>
    <submittedName>
        <fullName evidence="1">Uncharacterized protein</fullName>
    </submittedName>
</protein>
<keyword evidence="2" id="KW-1185">Reference proteome</keyword>
<evidence type="ECO:0000313" key="2">
    <source>
        <dbReference type="Proteomes" id="UP000299102"/>
    </source>
</evidence>
<name>A0A4C1ZGU9_EUMVA</name>
<reference evidence="1 2" key="1">
    <citation type="journal article" date="2019" name="Commun. Biol.">
        <title>The bagworm genome reveals a unique fibroin gene that provides high tensile strength.</title>
        <authorList>
            <person name="Kono N."/>
            <person name="Nakamura H."/>
            <person name="Ohtoshi R."/>
            <person name="Tomita M."/>
            <person name="Numata K."/>
            <person name="Arakawa K."/>
        </authorList>
    </citation>
    <scope>NUCLEOTIDE SEQUENCE [LARGE SCALE GENOMIC DNA]</scope>
</reference>
<proteinExistence type="predicted"/>
<accession>A0A4C1ZGU9</accession>
<evidence type="ECO:0000313" key="1">
    <source>
        <dbReference type="EMBL" id="GBP86334.1"/>
    </source>
</evidence>
<comment type="caution">
    <text evidence="1">The sequence shown here is derived from an EMBL/GenBank/DDBJ whole genome shotgun (WGS) entry which is preliminary data.</text>
</comment>